<accession>A0A6J4KG13</accession>
<evidence type="ECO:0000313" key="1">
    <source>
        <dbReference type="EMBL" id="CAA9303972.1"/>
    </source>
</evidence>
<dbReference type="EMBL" id="CADCTZ010000043">
    <property type="protein sequence ID" value="CAA9303972.1"/>
    <property type="molecule type" value="Genomic_DNA"/>
</dbReference>
<organism evidence="1">
    <name type="scientific">uncultured Microcoleus sp</name>
    <dbReference type="NCBI Taxonomy" id="259945"/>
    <lineage>
        <taxon>Bacteria</taxon>
        <taxon>Bacillati</taxon>
        <taxon>Cyanobacteriota</taxon>
        <taxon>Cyanophyceae</taxon>
        <taxon>Oscillatoriophycideae</taxon>
        <taxon>Oscillatoriales</taxon>
        <taxon>Microcoleaceae</taxon>
        <taxon>Microcoleus</taxon>
        <taxon>environmental samples</taxon>
    </lineage>
</organism>
<proteinExistence type="predicted"/>
<dbReference type="AlphaFoldDB" id="A0A6J4KG13"/>
<gene>
    <name evidence="1" type="ORF">AVDCRST_MAG84-305</name>
</gene>
<name>A0A6J4KG13_9CYAN</name>
<sequence>MGDSLPLRDLLPTLTLRVQRGHTLVSSWIFLPHATYLGHRPPTDRLDRLFPFPSVPGLLDFLLHDAKPSLLLHELFWSRIITLGTTMLSNKRAPY</sequence>
<protein>
    <submittedName>
        <fullName evidence="1">Uncharacterized protein</fullName>
    </submittedName>
</protein>
<reference evidence="1" key="1">
    <citation type="submission" date="2020-02" db="EMBL/GenBank/DDBJ databases">
        <authorList>
            <person name="Meier V. D."/>
        </authorList>
    </citation>
    <scope>NUCLEOTIDE SEQUENCE</scope>
    <source>
        <strain evidence="1">AVDCRST_MAG84</strain>
    </source>
</reference>